<protein>
    <submittedName>
        <fullName evidence="2">Uncharacterized protein</fullName>
    </submittedName>
</protein>
<comment type="caution">
    <text evidence="2">The sequence shown here is derived from an EMBL/GenBank/DDBJ whole genome shotgun (WGS) entry which is preliminary data.</text>
</comment>
<feature type="region of interest" description="Disordered" evidence="1">
    <location>
        <begin position="43"/>
        <end position="67"/>
    </location>
</feature>
<proteinExistence type="predicted"/>
<evidence type="ECO:0000313" key="2">
    <source>
        <dbReference type="EMBL" id="GFY00757.1"/>
    </source>
</evidence>
<accession>A0A8X6V182</accession>
<name>A0A8X6V182_TRICX</name>
<dbReference type="AlphaFoldDB" id="A0A8X6V182"/>
<evidence type="ECO:0000313" key="3">
    <source>
        <dbReference type="Proteomes" id="UP000887159"/>
    </source>
</evidence>
<keyword evidence="3" id="KW-1185">Reference proteome</keyword>
<reference evidence="2" key="1">
    <citation type="submission" date="2020-08" db="EMBL/GenBank/DDBJ databases">
        <title>Multicomponent nature underlies the extraordinary mechanical properties of spider dragline silk.</title>
        <authorList>
            <person name="Kono N."/>
            <person name="Nakamura H."/>
            <person name="Mori M."/>
            <person name="Yoshida Y."/>
            <person name="Ohtoshi R."/>
            <person name="Malay A.D."/>
            <person name="Moran D.A.P."/>
            <person name="Tomita M."/>
            <person name="Numata K."/>
            <person name="Arakawa K."/>
        </authorList>
    </citation>
    <scope>NUCLEOTIDE SEQUENCE</scope>
</reference>
<organism evidence="2 3">
    <name type="scientific">Trichonephila clavipes</name>
    <name type="common">Golden silk orbweaver</name>
    <name type="synonym">Nephila clavipes</name>
    <dbReference type="NCBI Taxonomy" id="2585209"/>
    <lineage>
        <taxon>Eukaryota</taxon>
        <taxon>Metazoa</taxon>
        <taxon>Ecdysozoa</taxon>
        <taxon>Arthropoda</taxon>
        <taxon>Chelicerata</taxon>
        <taxon>Arachnida</taxon>
        <taxon>Araneae</taxon>
        <taxon>Araneomorphae</taxon>
        <taxon>Entelegynae</taxon>
        <taxon>Araneoidea</taxon>
        <taxon>Nephilidae</taxon>
        <taxon>Trichonephila</taxon>
    </lineage>
</organism>
<gene>
    <name evidence="2" type="ORF">TNCV_2141491</name>
</gene>
<evidence type="ECO:0000256" key="1">
    <source>
        <dbReference type="SAM" id="MobiDB-lite"/>
    </source>
</evidence>
<dbReference type="EMBL" id="BMAU01021221">
    <property type="protein sequence ID" value="GFY00757.1"/>
    <property type="molecule type" value="Genomic_DNA"/>
</dbReference>
<dbReference type="Proteomes" id="UP000887159">
    <property type="component" value="Unassembled WGS sequence"/>
</dbReference>
<sequence length="67" mass="7599">MGEDYRTSRMRIFLSRNSSLYAAEQFHSGVSLEAVDRLAPNNSNKQQWTMEGDISARRSTPVPHGDE</sequence>